<keyword evidence="3" id="KW-0966">Cell projection</keyword>
<keyword evidence="4" id="KW-1185">Reference proteome</keyword>
<dbReference type="PANTHER" id="PTHR21683:SF3">
    <property type="entry name" value="CILIA AND FLAGELLA ASSOCIATED PROTEIN 100"/>
    <property type="match status" value="1"/>
</dbReference>
<keyword evidence="3" id="KW-0969">Cilium</keyword>
<protein>
    <submittedName>
        <fullName evidence="3">Cilia- and flagella-associated protein 100-like isoform X3</fullName>
    </submittedName>
</protein>
<feature type="coiled-coil region" evidence="1">
    <location>
        <begin position="177"/>
        <end position="204"/>
    </location>
</feature>
<organism evidence="3 4">
    <name type="scientific">Xyrichtys novacula</name>
    <name type="common">Pearly razorfish</name>
    <name type="synonym">Hemipteronotus novacula</name>
    <dbReference type="NCBI Taxonomy" id="13765"/>
    <lineage>
        <taxon>Eukaryota</taxon>
        <taxon>Metazoa</taxon>
        <taxon>Chordata</taxon>
        <taxon>Craniata</taxon>
        <taxon>Vertebrata</taxon>
        <taxon>Euteleostomi</taxon>
        <taxon>Actinopterygii</taxon>
        <taxon>Neopterygii</taxon>
        <taxon>Teleostei</taxon>
        <taxon>Neoteleostei</taxon>
        <taxon>Acanthomorphata</taxon>
        <taxon>Eupercaria</taxon>
        <taxon>Labriformes</taxon>
        <taxon>Labridae</taxon>
        <taxon>Xyrichtys</taxon>
    </lineage>
</organism>
<sequence>MVDVARARVQQSILANRSRIDKLNQAIDAKEKKIEYLRLALDISKEREEKERKRTEEIISKVNSDLERERQSNEKLDLEIAELHSKIGAVNTDLAQTEEVLNKYKSYRDIIVEISSCSPDDQSSQDEKLYLAHILSDPNHLLEKRTHLESINLHLLDSIQQEKTTLKKECEMTDTVVKNFTKEQDTHEALMKELEDQTKRMEDNAVYYKHMVQVFESVGNSNEDLMKQTLIKKVDELYDTIRSDEMFAFTTDDKLQKTYQAVEGLVKRLDKVPKGSLAKENMEHQQRQKSRQEQEQKRLQADRELKCRERSLAEYKPVLRRKLMPRSKPLPEKQKSKKVQSMELFDFIEDEDKRWEKVQKMSPQLNSRNWRINPLLNRLPSAEGTPHPSANNSAADHLNLCPGDSLTSLLRKAKTQKANARKYFPHPV</sequence>
<feature type="compositionally biased region" description="Basic and acidic residues" evidence="2">
    <location>
        <begin position="280"/>
        <end position="304"/>
    </location>
</feature>
<evidence type="ECO:0000313" key="4">
    <source>
        <dbReference type="Proteomes" id="UP001178508"/>
    </source>
</evidence>
<gene>
    <name evidence="3" type="ORF">XNOV1_A020752</name>
</gene>
<keyword evidence="1" id="KW-0175">Coiled coil</keyword>
<dbReference type="PANTHER" id="PTHR21683">
    <property type="entry name" value="COILED-COIL DOMAIN-CONTAINING PROTEIN 42 LIKE-2-LIKE-RELATED"/>
    <property type="match status" value="1"/>
</dbReference>
<feature type="coiled-coil region" evidence="1">
    <location>
        <begin position="20"/>
        <end position="86"/>
    </location>
</feature>
<dbReference type="InterPro" id="IPR051147">
    <property type="entry name" value="CFAP_domain-containing"/>
</dbReference>
<accession>A0AAV1GW90</accession>
<keyword evidence="3" id="KW-0282">Flagellum</keyword>
<dbReference type="EMBL" id="OY660880">
    <property type="protein sequence ID" value="CAJ1078082.1"/>
    <property type="molecule type" value="Genomic_DNA"/>
</dbReference>
<evidence type="ECO:0000256" key="2">
    <source>
        <dbReference type="SAM" id="MobiDB-lite"/>
    </source>
</evidence>
<evidence type="ECO:0000313" key="3">
    <source>
        <dbReference type="EMBL" id="CAJ1078082.1"/>
    </source>
</evidence>
<reference evidence="3" key="1">
    <citation type="submission" date="2023-08" db="EMBL/GenBank/DDBJ databases">
        <authorList>
            <person name="Alioto T."/>
            <person name="Alioto T."/>
            <person name="Gomez Garrido J."/>
        </authorList>
    </citation>
    <scope>NUCLEOTIDE SEQUENCE</scope>
</reference>
<dbReference type="Proteomes" id="UP001178508">
    <property type="component" value="Chromosome 17"/>
</dbReference>
<dbReference type="AlphaFoldDB" id="A0AAV1GW90"/>
<evidence type="ECO:0000256" key="1">
    <source>
        <dbReference type="SAM" id="Coils"/>
    </source>
</evidence>
<proteinExistence type="predicted"/>
<feature type="region of interest" description="Disordered" evidence="2">
    <location>
        <begin position="273"/>
        <end position="304"/>
    </location>
</feature>
<name>A0AAV1GW90_XYRNO</name>